<gene>
    <name evidence="2" type="ORF">MPEAHAMD_2197</name>
</gene>
<dbReference type="GO" id="GO:0008218">
    <property type="term" value="P:bioluminescence"/>
    <property type="evidence" value="ECO:0007669"/>
    <property type="project" value="InterPro"/>
</dbReference>
<dbReference type="GO" id="GO:0047474">
    <property type="term" value="F:long-chain fatty acid--protein ligase activity"/>
    <property type="evidence" value="ECO:0007669"/>
    <property type="project" value="InterPro"/>
</dbReference>
<dbReference type="InterPro" id="IPR042099">
    <property type="entry name" value="ANL_N_sf"/>
</dbReference>
<dbReference type="Gene3D" id="3.40.50.12780">
    <property type="entry name" value="N-terminal domain of ligase-like"/>
    <property type="match status" value="1"/>
</dbReference>
<evidence type="ECO:0000313" key="3">
    <source>
        <dbReference type="Proteomes" id="UP001055286"/>
    </source>
</evidence>
<evidence type="ECO:0000313" key="2">
    <source>
        <dbReference type="EMBL" id="GJD62048.1"/>
    </source>
</evidence>
<reference evidence="2" key="2">
    <citation type="submission" date="2021-08" db="EMBL/GenBank/DDBJ databases">
        <authorList>
            <person name="Tani A."/>
            <person name="Ola A."/>
            <person name="Ogura Y."/>
            <person name="Katsura K."/>
            <person name="Hayashi T."/>
        </authorList>
    </citation>
    <scope>NUCLEOTIDE SEQUENCE</scope>
    <source>
        <strain evidence="2">JCM 32048</strain>
    </source>
</reference>
<reference evidence="2" key="1">
    <citation type="journal article" date="2016" name="Front. Microbiol.">
        <title>Genome Sequence of the Piezophilic, Mesophilic Sulfate-Reducing Bacterium Desulfovibrio indicus J2T.</title>
        <authorList>
            <person name="Cao J."/>
            <person name="Maignien L."/>
            <person name="Shao Z."/>
            <person name="Alain K."/>
            <person name="Jebbar M."/>
        </authorList>
    </citation>
    <scope>NUCLEOTIDE SEQUENCE</scope>
    <source>
        <strain evidence="2">JCM 32048</strain>
    </source>
</reference>
<protein>
    <recommendedName>
        <fullName evidence="1">Acyl-protein synthetase LuxE domain-containing protein</fullName>
    </recommendedName>
</protein>
<name>A0AA37M438_9HYPH</name>
<evidence type="ECO:0000259" key="1">
    <source>
        <dbReference type="Pfam" id="PF04443"/>
    </source>
</evidence>
<accession>A0AA37M438</accession>
<dbReference type="Proteomes" id="UP001055286">
    <property type="component" value="Unassembled WGS sequence"/>
</dbReference>
<dbReference type="Pfam" id="PF04443">
    <property type="entry name" value="LuxE"/>
    <property type="match status" value="1"/>
</dbReference>
<dbReference type="EMBL" id="BPQJ01000008">
    <property type="protein sequence ID" value="GJD62048.1"/>
    <property type="molecule type" value="Genomic_DNA"/>
</dbReference>
<organism evidence="2 3">
    <name type="scientific">Methylobacterium frigidaeris</name>
    <dbReference type="NCBI Taxonomy" id="2038277"/>
    <lineage>
        <taxon>Bacteria</taxon>
        <taxon>Pseudomonadati</taxon>
        <taxon>Pseudomonadota</taxon>
        <taxon>Alphaproteobacteria</taxon>
        <taxon>Hyphomicrobiales</taxon>
        <taxon>Methylobacteriaceae</taxon>
        <taxon>Methylobacterium</taxon>
    </lineage>
</organism>
<dbReference type="SUPFAM" id="SSF56801">
    <property type="entry name" value="Acetyl-CoA synthetase-like"/>
    <property type="match status" value="1"/>
</dbReference>
<sequence>MISAAMAVARDGREVAVMSQTEIIGILLDFIGRPGATDAEFEALALRLFAYQFAHNAPYRRFAQQRGRTPLTVRRWRDIPAVPIKAFKDLTLSCCPPDDAERVFMTSGTTGSGRGRSYHPTLAVYDASMLTGFAARIMRGRDTIRMGILFPDEAALPNSSLAHYLALAKDRFGTEDSAVFVGPGGLDLDALLTFLAEAETSGEPAALLGATYAFVPVMDALTERGRRFALPAGSFLFDTGGFKGQSREIEPDAFYDGLSDAFGVPREACLNMYGMTELSTQFYDDGNAVCPPVKSGPHWIRSRVVDPLTGVDVPEGETGVLVHHDLAHFNSVSAILTEDAGVIAPGGFRLLGRVEGSASRGCSVAVAEFLAAAQG</sequence>
<dbReference type="AlphaFoldDB" id="A0AA37M438"/>
<comment type="caution">
    <text evidence="2">The sequence shown here is derived from an EMBL/GenBank/DDBJ whole genome shotgun (WGS) entry which is preliminary data.</text>
</comment>
<dbReference type="InterPro" id="IPR007534">
    <property type="entry name" value="LuxE"/>
</dbReference>
<keyword evidence="3" id="KW-1185">Reference proteome</keyword>
<proteinExistence type="predicted"/>
<feature type="domain" description="Acyl-protein synthetase LuxE" evidence="1">
    <location>
        <begin position="41"/>
        <end position="368"/>
    </location>
</feature>